<sequence>MTFPSPNPTLDKTTPAPPPPPLPSTTSGSISNTEKALHPPTVTQTGPLGALMVELLIYNGHPFKDHWAYWVCSRTSSHHGVKIHATGDVRNGFKFEVKRSLDLRTREETPTKRVPLQWVDGQYFDEKSMFNGGQYTIDDVPVCRFESSAYKIGAPGKSLNTTGDRIVEGTVGKRVIQRDCQTWIVESAEQLAMDGIFSVKSVDYLRTIRQ</sequence>
<dbReference type="InterPro" id="IPR046670">
    <property type="entry name" value="DUF6540"/>
</dbReference>
<dbReference type="Pfam" id="PF20174">
    <property type="entry name" value="DUF6540"/>
    <property type="match status" value="1"/>
</dbReference>
<reference evidence="2" key="1">
    <citation type="journal article" date="2019" name="Beilstein J. Org. Chem.">
        <title>Nanangenines: drimane sesquiterpenoids as the dominant metabolite cohort of a novel Australian fungus, Aspergillus nanangensis.</title>
        <authorList>
            <person name="Lacey H.J."/>
            <person name="Gilchrist C.L.M."/>
            <person name="Crombie A."/>
            <person name="Kalaitzis J.A."/>
            <person name="Vuong D."/>
            <person name="Rutledge P.J."/>
            <person name="Turner P."/>
            <person name="Pitt J.I."/>
            <person name="Lacey E."/>
            <person name="Chooi Y.H."/>
            <person name="Piggott A.M."/>
        </authorList>
    </citation>
    <scope>NUCLEOTIDE SEQUENCE</scope>
    <source>
        <strain evidence="2">MST-FP2251</strain>
    </source>
</reference>
<dbReference type="Proteomes" id="UP001194746">
    <property type="component" value="Unassembled WGS sequence"/>
</dbReference>
<dbReference type="AlphaFoldDB" id="A0AAD4GWQ5"/>
<dbReference type="EMBL" id="VCAU01000014">
    <property type="protein sequence ID" value="KAF9892152.1"/>
    <property type="molecule type" value="Genomic_DNA"/>
</dbReference>
<organism evidence="2 3">
    <name type="scientific">Aspergillus nanangensis</name>
    <dbReference type="NCBI Taxonomy" id="2582783"/>
    <lineage>
        <taxon>Eukaryota</taxon>
        <taxon>Fungi</taxon>
        <taxon>Dikarya</taxon>
        <taxon>Ascomycota</taxon>
        <taxon>Pezizomycotina</taxon>
        <taxon>Eurotiomycetes</taxon>
        <taxon>Eurotiomycetidae</taxon>
        <taxon>Eurotiales</taxon>
        <taxon>Aspergillaceae</taxon>
        <taxon>Aspergillus</taxon>
        <taxon>Aspergillus subgen. Circumdati</taxon>
    </lineage>
</organism>
<name>A0AAD4GWQ5_ASPNN</name>
<protein>
    <submittedName>
        <fullName evidence="2">Uncharacterized protein</fullName>
    </submittedName>
</protein>
<gene>
    <name evidence="2" type="ORF">FE257_002558</name>
</gene>
<evidence type="ECO:0000313" key="2">
    <source>
        <dbReference type="EMBL" id="KAF9892152.1"/>
    </source>
</evidence>
<evidence type="ECO:0000313" key="3">
    <source>
        <dbReference type="Proteomes" id="UP001194746"/>
    </source>
</evidence>
<accession>A0AAD4GWQ5</accession>
<feature type="region of interest" description="Disordered" evidence="1">
    <location>
        <begin position="1"/>
        <end position="44"/>
    </location>
</feature>
<evidence type="ECO:0000256" key="1">
    <source>
        <dbReference type="SAM" id="MobiDB-lite"/>
    </source>
</evidence>
<comment type="caution">
    <text evidence="2">The sequence shown here is derived from an EMBL/GenBank/DDBJ whole genome shotgun (WGS) entry which is preliminary data.</text>
</comment>
<reference evidence="2" key="2">
    <citation type="submission" date="2020-02" db="EMBL/GenBank/DDBJ databases">
        <authorList>
            <person name="Gilchrist C.L.M."/>
            <person name="Chooi Y.-H."/>
        </authorList>
    </citation>
    <scope>NUCLEOTIDE SEQUENCE</scope>
    <source>
        <strain evidence="2">MST-FP2251</strain>
    </source>
</reference>
<keyword evidence="3" id="KW-1185">Reference proteome</keyword>
<proteinExistence type="predicted"/>